<gene>
    <name evidence="1" type="ORF">ACFFK8_08885</name>
</gene>
<accession>A0ABV5ZKJ8</accession>
<organism evidence="1 2">
    <name type="scientific">Hallella seregens ATCC 51272</name>
    <dbReference type="NCBI Taxonomy" id="1336250"/>
    <lineage>
        <taxon>Bacteria</taxon>
        <taxon>Pseudomonadati</taxon>
        <taxon>Bacteroidota</taxon>
        <taxon>Bacteroidia</taxon>
        <taxon>Bacteroidales</taxon>
        <taxon>Prevotellaceae</taxon>
        <taxon>Hallella</taxon>
    </lineage>
</organism>
<reference evidence="1 2" key="1">
    <citation type="submission" date="2024-09" db="EMBL/GenBank/DDBJ databases">
        <authorList>
            <person name="Sun Q."/>
            <person name="Mori K."/>
        </authorList>
    </citation>
    <scope>NUCLEOTIDE SEQUENCE [LARGE SCALE GENOMIC DNA]</scope>
    <source>
        <strain evidence="1 2">ATCC 51272</strain>
    </source>
</reference>
<dbReference type="EMBL" id="JBHLZF010000002">
    <property type="protein sequence ID" value="MFB9897908.1"/>
    <property type="molecule type" value="Genomic_DNA"/>
</dbReference>
<comment type="caution">
    <text evidence="1">The sequence shown here is derived from an EMBL/GenBank/DDBJ whole genome shotgun (WGS) entry which is preliminary data.</text>
</comment>
<name>A0ABV5ZKJ8_9BACT</name>
<dbReference type="Proteomes" id="UP001589688">
    <property type="component" value="Unassembled WGS sequence"/>
</dbReference>
<keyword evidence="2" id="KW-1185">Reference proteome</keyword>
<sequence length="100" mass="11525">MKHDLKLLLAEIGKKMRQEPRQLVADLDRVSTALARHHVNLSAASLRKLWEFTTGRRRLSAETLDRLALFAGFQDWRDLNEALRGDADASINYEDREPKP</sequence>
<protein>
    <recommendedName>
        <fullName evidence="3">XRE family transcriptional regulator</fullName>
    </recommendedName>
</protein>
<evidence type="ECO:0000313" key="1">
    <source>
        <dbReference type="EMBL" id="MFB9897908.1"/>
    </source>
</evidence>
<dbReference type="RefSeq" id="WP_005844046.1">
    <property type="nucleotide sequence ID" value="NZ_JADU01000001.1"/>
</dbReference>
<proteinExistence type="predicted"/>
<evidence type="ECO:0000313" key="2">
    <source>
        <dbReference type="Proteomes" id="UP001589688"/>
    </source>
</evidence>
<evidence type="ECO:0008006" key="3">
    <source>
        <dbReference type="Google" id="ProtNLM"/>
    </source>
</evidence>